<dbReference type="Proteomes" id="UP000095283">
    <property type="component" value="Unplaced"/>
</dbReference>
<evidence type="ECO:0000313" key="3">
    <source>
        <dbReference type="WBParaSite" id="Hba_03369"/>
    </source>
</evidence>
<dbReference type="Gene3D" id="2.60.120.740">
    <property type="match status" value="1"/>
</dbReference>
<dbReference type="InterPro" id="IPR043159">
    <property type="entry name" value="Lectin_gal-bd_sf"/>
</dbReference>
<keyword evidence="2" id="KW-1185">Reference proteome</keyword>
<dbReference type="AlphaFoldDB" id="A0A1I7WEJ3"/>
<evidence type="ECO:0000313" key="2">
    <source>
        <dbReference type="Proteomes" id="UP000095283"/>
    </source>
</evidence>
<feature type="transmembrane region" description="Helical" evidence="1">
    <location>
        <begin position="228"/>
        <end position="251"/>
    </location>
</feature>
<keyword evidence="1" id="KW-0812">Transmembrane</keyword>
<keyword evidence="1" id="KW-0472">Membrane</keyword>
<evidence type="ECO:0000256" key="1">
    <source>
        <dbReference type="SAM" id="Phobius"/>
    </source>
</evidence>
<accession>A0A1I7WEJ3</accession>
<organism evidence="2 3">
    <name type="scientific">Heterorhabditis bacteriophora</name>
    <name type="common">Entomopathogenic nematode worm</name>
    <dbReference type="NCBI Taxonomy" id="37862"/>
    <lineage>
        <taxon>Eukaryota</taxon>
        <taxon>Metazoa</taxon>
        <taxon>Ecdysozoa</taxon>
        <taxon>Nematoda</taxon>
        <taxon>Chromadorea</taxon>
        <taxon>Rhabditida</taxon>
        <taxon>Rhabditina</taxon>
        <taxon>Rhabditomorpha</taxon>
        <taxon>Strongyloidea</taxon>
        <taxon>Heterorhabditidae</taxon>
        <taxon>Heterorhabditis</taxon>
    </lineage>
</organism>
<keyword evidence="1" id="KW-1133">Transmembrane helix</keyword>
<reference evidence="3" key="1">
    <citation type="submission" date="2016-11" db="UniProtKB">
        <authorList>
            <consortium name="WormBaseParasite"/>
        </authorList>
    </citation>
    <scope>IDENTIFICATION</scope>
</reference>
<sequence>MEVIRPPIHTQRRETSSNYADCTRDVLPTVLSKCHAQTGCSMSVSPRLLGNPCPKQVSPYLNILFMCGTFRECRRTPFSLGNPLPPSQLGSELQNCVLSNISSNRGDKSHNFSAVFPQLFITTQDKIKITSKEIFSEEAIKGELPSLEKYIKVCLLIKIQIITMGGFYQKGCIAIEIFANQDLQDGSGDGPEENDEQEDQWVAREHGPMFNNDGRYGVLLFKLIRRNVVCLVLSVSLALILLLVACIVQQFCGGSKKDERVRYSIERSQLIAKSNPCKCEAQSHRETNNELLIEEKKNTVYRNVFSRKCQGSCLTSFAPTNNLLDGLSSPHRSSVSQTLNLFSLSLLSSHFFASPVFRSLSTVFS</sequence>
<proteinExistence type="predicted"/>
<name>A0A1I7WEJ3_HETBA</name>
<dbReference type="WBParaSite" id="Hba_03369">
    <property type="protein sequence ID" value="Hba_03369"/>
    <property type="gene ID" value="Hba_03369"/>
</dbReference>
<protein>
    <submittedName>
        <fullName evidence="3">SUEL-type lectin domain-containing protein</fullName>
    </submittedName>
</protein>